<name>A0ABW4FRX2_9PSEU</name>
<evidence type="ECO:0000256" key="4">
    <source>
        <dbReference type="ARBA" id="ARBA00022679"/>
    </source>
</evidence>
<keyword evidence="13" id="KW-1185">Reference proteome</keyword>
<evidence type="ECO:0000259" key="11">
    <source>
        <dbReference type="Pfam" id="PF24878"/>
    </source>
</evidence>
<evidence type="ECO:0000256" key="9">
    <source>
        <dbReference type="SAM" id="Phobius"/>
    </source>
</evidence>
<dbReference type="InterPro" id="IPR050297">
    <property type="entry name" value="LipidA_mod_glycosyltrf_83"/>
</dbReference>
<proteinExistence type="predicted"/>
<dbReference type="InterPro" id="IPR056785">
    <property type="entry name" value="YkcA/B-like_C"/>
</dbReference>
<feature type="transmembrane region" description="Helical" evidence="9">
    <location>
        <begin position="301"/>
        <end position="318"/>
    </location>
</feature>
<evidence type="ECO:0000313" key="13">
    <source>
        <dbReference type="Proteomes" id="UP001597145"/>
    </source>
</evidence>
<sequence>MVPPPGRGSPLARRAALGGLLAGTAVLYLWGLSASGWANAFYAAAAQAGSQSWEAWFFGSSDAANSITVDKPPASLWITGLSVRIFGLSSWSVLVPEALMGVGAVWLLYATVRRTAGHAAGLLAAGALALTPVAVLMFRYNNPDALLVLLLIGSAYTTLRAVESGRTRWLLLAGALIGFGFLTKMLQAFLVLPALSAAWMTAAPVGIGRRIRDLALAGVAMLVTAGWWVLVVDLWPADARPYIGGSQDNNVLELVFGYNGFGRLTGNEVGSVGGQGGAGGAGRWGETGLTRLFNAEMGGQAAWLLPAALLLLLALLWYTRRAPRTDHLRAATIVWGGWLLVTGLVFSLMAGIFHSYYLVALAPAIAAVAGIGAVVLWRRRAELTPRITLAVVLAGTAVWAFVLLGRTPDWQPWLAWTVLVVGVVAAFGLVAVNRLPRTLGVTAVAVAVVVALAGPAGYSVVTAATPHSGAIPTAGPEGSGMRMAGGRGGGGPTRQLGTGQPGTGQPGTGQPGTGQPGTGQPGTGQPGTGQPGTGQPGAGGPVPNGGGFGGARGGNGQGAPGVQGAGQAGGRGGFGGLLGASTPPAGVVQLLEVDASSYKWVAAASGSNNAAGYQLATGDSVMPVGGYNGTDPSPTLAQFQQLVAAGQIHYFIGGGMMMGGASASGSNQSKQISDWVAATFTPVTVDGVTLYDLSAAS</sequence>
<keyword evidence="3 12" id="KW-0328">Glycosyltransferase</keyword>
<dbReference type="Pfam" id="PF13231">
    <property type="entry name" value="PMT_2"/>
    <property type="match status" value="1"/>
</dbReference>
<keyword evidence="2" id="KW-1003">Cell membrane</keyword>
<evidence type="ECO:0000313" key="12">
    <source>
        <dbReference type="EMBL" id="MFD1533224.1"/>
    </source>
</evidence>
<protein>
    <submittedName>
        <fullName evidence="12">Glycosyltransferase family 39 protein</fullName>
        <ecNumber evidence="12">2.4.-.-</ecNumber>
    </submittedName>
</protein>
<keyword evidence="4 12" id="KW-0808">Transferase</keyword>
<keyword evidence="5 9" id="KW-0812">Transmembrane</keyword>
<feature type="transmembrane region" description="Helical" evidence="9">
    <location>
        <begin position="413"/>
        <end position="432"/>
    </location>
</feature>
<organism evidence="12 13">
    <name type="scientific">Pseudonocardia aurantiaca</name>
    <dbReference type="NCBI Taxonomy" id="75290"/>
    <lineage>
        <taxon>Bacteria</taxon>
        <taxon>Bacillati</taxon>
        <taxon>Actinomycetota</taxon>
        <taxon>Actinomycetes</taxon>
        <taxon>Pseudonocardiales</taxon>
        <taxon>Pseudonocardiaceae</taxon>
        <taxon>Pseudonocardia</taxon>
    </lineage>
</organism>
<evidence type="ECO:0000256" key="2">
    <source>
        <dbReference type="ARBA" id="ARBA00022475"/>
    </source>
</evidence>
<evidence type="ECO:0000256" key="6">
    <source>
        <dbReference type="ARBA" id="ARBA00022989"/>
    </source>
</evidence>
<feature type="domain" description="Putative mannosyltransferase YkcA/B-like C-terminal" evidence="11">
    <location>
        <begin position="588"/>
        <end position="678"/>
    </location>
</feature>
<dbReference type="PANTHER" id="PTHR33908:SF3">
    <property type="entry name" value="UNDECAPRENYL PHOSPHATE-ALPHA-4-AMINO-4-DEOXY-L-ARABINOSE ARABINOSYL TRANSFERASE"/>
    <property type="match status" value="1"/>
</dbReference>
<dbReference type="RefSeq" id="WP_343987210.1">
    <property type="nucleotide sequence ID" value="NZ_BAAAJG010000027.1"/>
</dbReference>
<dbReference type="InterPro" id="IPR038731">
    <property type="entry name" value="RgtA/B/C-like"/>
</dbReference>
<keyword evidence="7 9" id="KW-0472">Membrane</keyword>
<feature type="compositionally biased region" description="Gly residues" evidence="8">
    <location>
        <begin position="483"/>
        <end position="492"/>
    </location>
</feature>
<dbReference type="GO" id="GO:0016757">
    <property type="term" value="F:glycosyltransferase activity"/>
    <property type="evidence" value="ECO:0007669"/>
    <property type="project" value="UniProtKB-KW"/>
</dbReference>
<feature type="transmembrane region" description="Helical" evidence="9">
    <location>
        <begin position="191"/>
        <end position="207"/>
    </location>
</feature>
<feature type="domain" description="Glycosyltransferase RgtA/B/C/D-like" evidence="10">
    <location>
        <begin position="70"/>
        <end position="226"/>
    </location>
</feature>
<feature type="compositionally biased region" description="Gly residues" evidence="8">
    <location>
        <begin position="499"/>
        <end position="567"/>
    </location>
</feature>
<dbReference type="PANTHER" id="PTHR33908">
    <property type="entry name" value="MANNOSYLTRANSFERASE YKCB-RELATED"/>
    <property type="match status" value="1"/>
</dbReference>
<comment type="caution">
    <text evidence="12">The sequence shown here is derived from an EMBL/GenBank/DDBJ whole genome shotgun (WGS) entry which is preliminary data.</text>
</comment>
<dbReference type="Proteomes" id="UP001597145">
    <property type="component" value="Unassembled WGS sequence"/>
</dbReference>
<dbReference type="EMBL" id="JBHUCP010000024">
    <property type="protein sequence ID" value="MFD1533224.1"/>
    <property type="molecule type" value="Genomic_DNA"/>
</dbReference>
<dbReference type="InterPro" id="IPR006311">
    <property type="entry name" value="TAT_signal"/>
</dbReference>
<reference evidence="13" key="1">
    <citation type="journal article" date="2019" name="Int. J. Syst. Evol. Microbiol.">
        <title>The Global Catalogue of Microorganisms (GCM) 10K type strain sequencing project: providing services to taxonomists for standard genome sequencing and annotation.</title>
        <authorList>
            <consortium name="The Broad Institute Genomics Platform"/>
            <consortium name="The Broad Institute Genome Sequencing Center for Infectious Disease"/>
            <person name="Wu L."/>
            <person name="Ma J."/>
        </authorList>
    </citation>
    <scope>NUCLEOTIDE SEQUENCE [LARGE SCALE GENOMIC DNA]</scope>
    <source>
        <strain evidence="13">JCM 12165</strain>
    </source>
</reference>
<feature type="transmembrane region" description="Helical" evidence="9">
    <location>
        <begin position="330"/>
        <end position="350"/>
    </location>
</feature>
<feature type="transmembrane region" description="Helical" evidence="9">
    <location>
        <begin position="119"/>
        <end position="139"/>
    </location>
</feature>
<evidence type="ECO:0000256" key="8">
    <source>
        <dbReference type="SAM" id="MobiDB-lite"/>
    </source>
</evidence>
<evidence type="ECO:0000256" key="3">
    <source>
        <dbReference type="ARBA" id="ARBA00022676"/>
    </source>
</evidence>
<feature type="transmembrane region" description="Helical" evidence="9">
    <location>
        <begin position="439"/>
        <end position="458"/>
    </location>
</feature>
<feature type="region of interest" description="Disordered" evidence="8">
    <location>
        <begin position="466"/>
        <end position="567"/>
    </location>
</feature>
<dbReference type="PROSITE" id="PS51318">
    <property type="entry name" value="TAT"/>
    <property type="match status" value="1"/>
</dbReference>
<feature type="transmembrane region" description="Helical" evidence="9">
    <location>
        <begin position="389"/>
        <end position="407"/>
    </location>
</feature>
<comment type="subcellular location">
    <subcellularLocation>
        <location evidence="1">Cell membrane</location>
        <topology evidence="1">Multi-pass membrane protein</topology>
    </subcellularLocation>
</comment>
<feature type="transmembrane region" description="Helical" evidence="9">
    <location>
        <begin position="145"/>
        <end position="162"/>
    </location>
</feature>
<dbReference type="Pfam" id="PF24878">
    <property type="entry name" value="YkcB_C"/>
    <property type="match status" value="1"/>
</dbReference>
<evidence type="ECO:0000259" key="10">
    <source>
        <dbReference type="Pfam" id="PF13231"/>
    </source>
</evidence>
<feature type="transmembrane region" description="Helical" evidence="9">
    <location>
        <begin position="91"/>
        <end position="112"/>
    </location>
</feature>
<gene>
    <name evidence="12" type="ORF">ACFSCY_27755</name>
</gene>
<evidence type="ECO:0000256" key="5">
    <source>
        <dbReference type="ARBA" id="ARBA00022692"/>
    </source>
</evidence>
<accession>A0ABW4FRX2</accession>
<keyword evidence="6 9" id="KW-1133">Transmembrane helix</keyword>
<evidence type="ECO:0000256" key="1">
    <source>
        <dbReference type="ARBA" id="ARBA00004651"/>
    </source>
</evidence>
<feature type="transmembrane region" description="Helical" evidence="9">
    <location>
        <begin position="356"/>
        <end position="377"/>
    </location>
</feature>
<feature type="transmembrane region" description="Helical" evidence="9">
    <location>
        <begin position="214"/>
        <end position="232"/>
    </location>
</feature>
<evidence type="ECO:0000256" key="7">
    <source>
        <dbReference type="ARBA" id="ARBA00023136"/>
    </source>
</evidence>
<dbReference type="EC" id="2.4.-.-" evidence="12"/>